<dbReference type="Pfam" id="PF00211">
    <property type="entry name" value="Guanylate_cyc"/>
    <property type="match status" value="1"/>
</dbReference>
<dbReference type="PROSITE" id="PS50125">
    <property type="entry name" value="GUANYLATE_CYCLASE_2"/>
    <property type="match status" value="1"/>
</dbReference>
<evidence type="ECO:0000256" key="3">
    <source>
        <dbReference type="ARBA" id="ARBA00004141"/>
    </source>
</evidence>
<evidence type="ECO:0000256" key="9">
    <source>
        <dbReference type="ARBA" id="ARBA00022842"/>
    </source>
</evidence>
<gene>
    <name evidence="14" type="ORF">ACOC_LOCUS7791</name>
</gene>
<comment type="catalytic activity">
    <reaction evidence="1">
        <text>GTP = 3',5'-cyclic GMP + diphosphate</text>
        <dbReference type="Rhea" id="RHEA:13665"/>
        <dbReference type="ChEBI" id="CHEBI:33019"/>
        <dbReference type="ChEBI" id="CHEBI:37565"/>
        <dbReference type="ChEBI" id="CHEBI:57746"/>
        <dbReference type="EC" id="4.6.1.2"/>
    </reaction>
</comment>
<proteinExistence type="predicted"/>
<dbReference type="CDD" id="cd07302">
    <property type="entry name" value="CHD"/>
    <property type="match status" value="1"/>
</dbReference>
<dbReference type="SUPFAM" id="SSF55073">
    <property type="entry name" value="Nucleotide cyclase"/>
    <property type="match status" value="1"/>
</dbReference>
<dbReference type="WBParaSite" id="ACOC_0000779001-mRNA-1">
    <property type="protein sequence ID" value="ACOC_0000779001-mRNA-1"/>
    <property type="gene ID" value="ACOC_0000779001"/>
</dbReference>
<evidence type="ECO:0000256" key="5">
    <source>
        <dbReference type="ARBA" id="ARBA00022692"/>
    </source>
</evidence>
<dbReference type="GO" id="GO:0035556">
    <property type="term" value="P:intracellular signal transduction"/>
    <property type="evidence" value="ECO:0007669"/>
    <property type="project" value="InterPro"/>
</dbReference>
<dbReference type="InterPro" id="IPR029787">
    <property type="entry name" value="Nucleotide_cyclase"/>
</dbReference>
<keyword evidence="5" id="KW-0812">Transmembrane</keyword>
<protein>
    <recommendedName>
        <fullName evidence="4">adenylate cyclase</fullName>
        <ecNumber evidence="4">4.6.1.1</ecNumber>
    </recommendedName>
</protein>
<evidence type="ECO:0000256" key="12">
    <source>
        <dbReference type="ARBA" id="ARBA00023239"/>
    </source>
</evidence>
<keyword evidence="8" id="KW-0067">ATP-binding</keyword>
<evidence type="ECO:0000256" key="10">
    <source>
        <dbReference type="ARBA" id="ARBA00022989"/>
    </source>
</evidence>
<dbReference type="InterPro" id="IPR001054">
    <property type="entry name" value="A/G_cyclase"/>
</dbReference>
<evidence type="ECO:0000259" key="13">
    <source>
        <dbReference type="PROSITE" id="PS50125"/>
    </source>
</evidence>
<comment type="catalytic activity">
    <reaction evidence="2">
        <text>ATP = 3',5'-cyclic AMP + diphosphate</text>
        <dbReference type="Rhea" id="RHEA:15389"/>
        <dbReference type="ChEBI" id="CHEBI:30616"/>
        <dbReference type="ChEBI" id="CHEBI:33019"/>
        <dbReference type="ChEBI" id="CHEBI:58165"/>
        <dbReference type="EC" id="4.6.1.1"/>
    </reaction>
</comment>
<keyword evidence="6" id="KW-0479">Metal-binding</keyword>
<dbReference type="STRING" id="334426.A0A158PIP2"/>
<name>A0A158PIP2_ANGCS</name>
<feature type="domain" description="Guanylate cyclase" evidence="13">
    <location>
        <begin position="1"/>
        <end position="84"/>
    </location>
</feature>
<dbReference type="GO" id="GO:0004016">
    <property type="term" value="F:adenylate cyclase activity"/>
    <property type="evidence" value="ECO:0007669"/>
    <property type="project" value="UniProtKB-EC"/>
</dbReference>
<evidence type="ECO:0000256" key="8">
    <source>
        <dbReference type="ARBA" id="ARBA00022840"/>
    </source>
</evidence>
<dbReference type="OrthoDB" id="5800220at2759"/>
<comment type="subcellular location">
    <subcellularLocation>
        <location evidence="3">Membrane</location>
        <topology evidence="3">Multi-pass membrane protein</topology>
    </subcellularLocation>
</comment>
<dbReference type="GO" id="GO:0005886">
    <property type="term" value="C:plasma membrane"/>
    <property type="evidence" value="ECO:0007669"/>
    <property type="project" value="TreeGrafter"/>
</dbReference>
<evidence type="ECO:0000256" key="6">
    <source>
        <dbReference type="ARBA" id="ARBA00022723"/>
    </source>
</evidence>
<dbReference type="GO" id="GO:0046872">
    <property type="term" value="F:metal ion binding"/>
    <property type="evidence" value="ECO:0007669"/>
    <property type="project" value="UniProtKB-KW"/>
</dbReference>
<dbReference type="EC" id="4.6.1.1" evidence="4"/>
<keyword evidence="7" id="KW-0547">Nucleotide-binding</keyword>
<keyword evidence="9" id="KW-0460">Magnesium</keyword>
<keyword evidence="10" id="KW-1133">Transmembrane helix</keyword>
<evidence type="ECO:0000256" key="7">
    <source>
        <dbReference type="ARBA" id="ARBA00022741"/>
    </source>
</evidence>
<evidence type="ECO:0000313" key="14">
    <source>
        <dbReference type="EMBL" id="VDM59376.1"/>
    </source>
</evidence>
<dbReference type="EMBL" id="UYYA01004077">
    <property type="protein sequence ID" value="VDM59376.1"/>
    <property type="molecule type" value="Genomic_DNA"/>
</dbReference>
<dbReference type="AlphaFoldDB" id="A0A158PIP2"/>
<evidence type="ECO:0000256" key="1">
    <source>
        <dbReference type="ARBA" id="ARBA00001436"/>
    </source>
</evidence>
<dbReference type="Proteomes" id="UP000267027">
    <property type="component" value="Unassembled WGS sequence"/>
</dbReference>
<organism evidence="16">
    <name type="scientific">Angiostrongylus costaricensis</name>
    <name type="common">Nematode worm</name>
    <dbReference type="NCBI Taxonomy" id="334426"/>
    <lineage>
        <taxon>Eukaryota</taxon>
        <taxon>Metazoa</taxon>
        <taxon>Ecdysozoa</taxon>
        <taxon>Nematoda</taxon>
        <taxon>Chromadorea</taxon>
        <taxon>Rhabditida</taxon>
        <taxon>Rhabditina</taxon>
        <taxon>Rhabditomorpha</taxon>
        <taxon>Strongyloidea</taxon>
        <taxon>Metastrongylidae</taxon>
        <taxon>Angiostrongylus</taxon>
    </lineage>
</organism>
<dbReference type="GO" id="GO:0007189">
    <property type="term" value="P:adenylate cyclase-activating G protein-coupled receptor signaling pathway"/>
    <property type="evidence" value="ECO:0007669"/>
    <property type="project" value="TreeGrafter"/>
</dbReference>
<dbReference type="GO" id="GO:0005524">
    <property type="term" value="F:ATP binding"/>
    <property type="evidence" value="ECO:0007669"/>
    <property type="project" value="UniProtKB-KW"/>
</dbReference>
<reference evidence="14 15" key="2">
    <citation type="submission" date="2018-11" db="EMBL/GenBank/DDBJ databases">
        <authorList>
            <consortium name="Pathogen Informatics"/>
        </authorList>
    </citation>
    <scope>NUCLEOTIDE SEQUENCE [LARGE SCALE GENOMIC DNA]</scope>
    <source>
        <strain evidence="14 15">Costa Rica</strain>
    </source>
</reference>
<evidence type="ECO:0000256" key="2">
    <source>
        <dbReference type="ARBA" id="ARBA00001593"/>
    </source>
</evidence>
<accession>A0A158PIP2</accession>
<keyword evidence="15" id="KW-1185">Reference proteome</keyword>
<dbReference type="GO" id="GO:0004383">
    <property type="term" value="F:guanylate cyclase activity"/>
    <property type="evidence" value="ECO:0007669"/>
    <property type="project" value="UniProtKB-EC"/>
</dbReference>
<evidence type="ECO:0000256" key="11">
    <source>
        <dbReference type="ARBA" id="ARBA00023136"/>
    </source>
</evidence>
<sequence>MAASGLNPERKRHMAHPKEHLYQMVEFALAIQHVLSVFNEDLLNFDFVCKLGLNIGPVTAGVIGTTKLYYDIWGDTVNIASRMYSTGVLNRIQVTIPKTDFLLTSALIEFR</sequence>
<dbReference type="PANTHER" id="PTHR45627">
    <property type="entry name" value="ADENYLATE CYCLASE TYPE 1"/>
    <property type="match status" value="1"/>
</dbReference>
<evidence type="ECO:0000256" key="4">
    <source>
        <dbReference type="ARBA" id="ARBA00012201"/>
    </source>
</evidence>
<keyword evidence="11" id="KW-0472">Membrane</keyword>
<evidence type="ECO:0000313" key="16">
    <source>
        <dbReference type="WBParaSite" id="ACOC_0000779001-mRNA-1"/>
    </source>
</evidence>
<dbReference type="Gene3D" id="3.30.70.1230">
    <property type="entry name" value="Nucleotide cyclase"/>
    <property type="match status" value="1"/>
</dbReference>
<dbReference type="PANTHER" id="PTHR45627:SF8">
    <property type="entry name" value="ADENYLATE CYCLASE TYPE 9"/>
    <property type="match status" value="1"/>
</dbReference>
<evidence type="ECO:0000313" key="15">
    <source>
        <dbReference type="Proteomes" id="UP000267027"/>
    </source>
</evidence>
<dbReference type="OMA" id="MSRIFIP"/>
<reference evidence="16" key="1">
    <citation type="submission" date="2016-04" db="UniProtKB">
        <authorList>
            <consortium name="WormBaseParasite"/>
        </authorList>
    </citation>
    <scope>IDENTIFICATION</scope>
</reference>
<keyword evidence="12" id="KW-0456">Lyase</keyword>